<feature type="compositionally biased region" description="Low complexity" evidence="1">
    <location>
        <begin position="101"/>
        <end position="113"/>
    </location>
</feature>
<accession>A0A1I7XWX5</accession>
<dbReference type="AlphaFoldDB" id="A0A1I7XWX5"/>
<protein>
    <submittedName>
        <fullName evidence="3">Uncharacterized protein</fullName>
    </submittedName>
</protein>
<name>A0A1I7XWX5_9BILA</name>
<feature type="region of interest" description="Disordered" evidence="1">
    <location>
        <begin position="44"/>
        <end position="73"/>
    </location>
</feature>
<keyword evidence="2" id="KW-1185">Reference proteome</keyword>
<sequence length="123" mass="13233">MCCSRGAPLRLFAGGRDVERLLERHFQLPVKSISANLRTKCPICSRRPATTTSRPSRARAPMRAPPPPCAGPSRTAWLRRASRDQATAMVAATCRVLSLAAAPPSSGAVSTARRSTRSRHSTP</sequence>
<feature type="compositionally biased region" description="Low complexity" evidence="1">
    <location>
        <begin position="45"/>
        <end position="62"/>
    </location>
</feature>
<evidence type="ECO:0000256" key="1">
    <source>
        <dbReference type="SAM" id="MobiDB-lite"/>
    </source>
</evidence>
<evidence type="ECO:0000313" key="3">
    <source>
        <dbReference type="WBParaSite" id="L893_g10323.t1"/>
    </source>
</evidence>
<feature type="region of interest" description="Disordered" evidence="1">
    <location>
        <begin position="101"/>
        <end position="123"/>
    </location>
</feature>
<dbReference type="WBParaSite" id="L893_g10323.t1">
    <property type="protein sequence ID" value="L893_g10323.t1"/>
    <property type="gene ID" value="L893_g10323"/>
</dbReference>
<proteinExistence type="predicted"/>
<feature type="compositionally biased region" description="Basic residues" evidence="1">
    <location>
        <begin position="114"/>
        <end position="123"/>
    </location>
</feature>
<dbReference type="Proteomes" id="UP000095287">
    <property type="component" value="Unplaced"/>
</dbReference>
<reference evidence="3" key="1">
    <citation type="submission" date="2016-11" db="UniProtKB">
        <authorList>
            <consortium name="WormBaseParasite"/>
        </authorList>
    </citation>
    <scope>IDENTIFICATION</scope>
</reference>
<organism evidence="2 3">
    <name type="scientific">Steinernema glaseri</name>
    <dbReference type="NCBI Taxonomy" id="37863"/>
    <lineage>
        <taxon>Eukaryota</taxon>
        <taxon>Metazoa</taxon>
        <taxon>Ecdysozoa</taxon>
        <taxon>Nematoda</taxon>
        <taxon>Chromadorea</taxon>
        <taxon>Rhabditida</taxon>
        <taxon>Tylenchina</taxon>
        <taxon>Panagrolaimomorpha</taxon>
        <taxon>Strongyloidoidea</taxon>
        <taxon>Steinernematidae</taxon>
        <taxon>Steinernema</taxon>
    </lineage>
</organism>
<evidence type="ECO:0000313" key="2">
    <source>
        <dbReference type="Proteomes" id="UP000095287"/>
    </source>
</evidence>